<organism evidence="1">
    <name type="scientific">Iconisemion striatum</name>
    <dbReference type="NCBI Taxonomy" id="60296"/>
    <lineage>
        <taxon>Eukaryota</taxon>
        <taxon>Metazoa</taxon>
        <taxon>Chordata</taxon>
        <taxon>Craniata</taxon>
        <taxon>Vertebrata</taxon>
        <taxon>Euteleostomi</taxon>
        <taxon>Actinopterygii</taxon>
        <taxon>Neopterygii</taxon>
        <taxon>Teleostei</taxon>
        <taxon>Neoteleostei</taxon>
        <taxon>Acanthomorphata</taxon>
        <taxon>Ovalentaria</taxon>
        <taxon>Atherinomorphae</taxon>
        <taxon>Cyprinodontiformes</taxon>
        <taxon>Nothobranchiidae</taxon>
        <taxon>Iconisemion</taxon>
    </lineage>
</organism>
<feature type="non-terminal residue" evidence="1">
    <location>
        <position position="72"/>
    </location>
</feature>
<dbReference type="AlphaFoldDB" id="A0A1A7Y019"/>
<reference evidence="1" key="1">
    <citation type="submission" date="2016-05" db="EMBL/GenBank/DDBJ databases">
        <authorList>
            <person name="Lavstsen T."/>
            <person name="Jespersen J.S."/>
        </authorList>
    </citation>
    <scope>NUCLEOTIDE SEQUENCE</scope>
    <source>
        <tissue evidence="1">Brain</tissue>
    </source>
</reference>
<dbReference type="EMBL" id="HADX01001396">
    <property type="protein sequence ID" value="SBP23628.1"/>
    <property type="molecule type" value="Transcribed_RNA"/>
</dbReference>
<gene>
    <name evidence="1" type="primary">Nfu_g_1_002184</name>
</gene>
<protein>
    <submittedName>
        <fullName evidence="1">Uncharacterized protein</fullName>
    </submittedName>
</protein>
<evidence type="ECO:0000313" key="1">
    <source>
        <dbReference type="EMBL" id="SBP23628.1"/>
    </source>
</evidence>
<accession>A0A1A7Y019</accession>
<feature type="non-terminal residue" evidence="1">
    <location>
        <position position="1"/>
    </location>
</feature>
<name>A0A1A7Y019_9TELE</name>
<reference evidence="1" key="2">
    <citation type="submission" date="2016-06" db="EMBL/GenBank/DDBJ databases">
        <title>The genome of a short-lived fish provides insights into sex chromosome evolution and the genetic control of aging.</title>
        <authorList>
            <person name="Reichwald K."/>
            <person name="Felder M."/>
            <person name="Petzold A."/>
            <person name="Koch P."/>
            <person name="Groth M."/>
            <person name="Platzer M."/>
        </authorList>
    </citation>
    <scope>NUCLEOTIDE SEQUENCE</scope>
    <source>
        <tissue evidence="1">Brain</tissue>
    </source>
</reference>
<proteinExistence type="predicted"/>
<sequence length="72" mass="8609">SVQGQERLTAATLPACPPGRKAFYYYYHVNVVWYLHLLKQILTDNSFDHFIIYMFLNILHEQKMKDGNRNIY</sequence>